<evidence type="ECO:0000256" key="1">
    <source>
        <dbReference type="ARBA" id="ARBA00022649"/>
    </source>
</evidence>
<dbReference type="RefSeq" id="WP_179920895.1">
    <property type="nucleotide sequence ID" value="NZ_CP058909.1"/>
</dbReference>
<dbReference type="AlphaFoldDB" id="A0A7D5P854"/>
<evidence type="ECO:0008006" key="4">
    <source>
        <dbReference type="Google" id="ProtNLM"/>
    </source>
</evidence>
<reference evidence="2 3" key="1">
    <citation type="submission" date="2020-07" db="EMBL/GenBank/DDBJ databases">
        <title>Halosimplex litoreum sp. nov. and Halosimplex rubrum sp. nov., isolated from different salt environments.</title>
        <authorList>
            <person name="Cui H."/>
        </authorList>
    </citation>
    <scope>NUCLEOTIDE SEQUENCE [LARGE SCALE GENOMIC DNA]</scope>
    <source>
        <strain evidence="2 3">R2</strain>
    </source>
</reference>
<dbReference type="InterPro" id="IPR003847">
    <property type="entry name" value="Put_antitoxin"/>
</dbReference>
<name>A0A7D5P854_9EURY</name>
<evidence type="ECO:0000313" key="2">
    <source>
        <dbReference type="EMBL" id="QLH81084.1"/>
    </source>
</evidence>
<dbReference type="OrthoDB" id="9187at2157"/>
<keyword evidence="1" id="KW-1277">Toxin-antitoxin system</keyword>
<gene>
    <name evidence="2" type="ORF">HZS54_05275</name>
</gene>
<dbReference type="EMBL" id="CP058909">
    <property type="protein sequence ID" value="QLH81084.1"/>
    <property type="molecule type" value="Genomic_DNA"/>
</dbReference>
<protein>
    <recommendedName>
        <fullName evidence="4">Antitoxin</fullName>
    </recommendedName>
</protein>
<organism evidence="2 3">
    <name type="scientific">Halosimplex pelagicum</name>
    <dbReference type="NCBI Taxonomy" id="869886"/>
    <lineage>
        <taxon>Archaea</taxon>
        <taxon>Methanobacteriati</taxon>
        <taxon>Methanobacteriota</taxon>
        <taxon>Stenosarchaea group</taxon>
        <taxon>Halobacteria</taxon>
        <taxon>Halobacteriales</taxon>
        <taxon>Haloarculaceae</taxon>
        <taxon>Halosimplex</taxon>
    </lineage>
</organism>
<accession>A0A7D5P854</accession>
<dbReference type="GeneID" id="56081978"/>
<dbReference type="KEGG" id="hpel:HZS54_05275"/>
<proteinExistence type="predicted"/>
<dbReference type="Pfam" id="PF02697">
    <property type="entry name" value="VAPB_antitox"/>
    <property type="match status" value="1"/>
</dbReference>
<keyword evidence="3" id="KW-1185">Reference proteome</keyword>
<evidence type="ECO:0000313" key="3">
    <source>
        <dbReference type="Proteomes" id="UP000509346"/>
    </source>
</evidence>
<sequence length="79" mass="9155">MGTKQVRLSEDVYAKIADKKRPEESFSDAIDRLTSDWSLAEWAGWMSDAEAERHRERLSELEAADRRETEALVEDLDLE</sequence>
<dbReference type="Proteomes" id="UP000509346">
    <property type="component" value="Chromosome"/>
</dbReference>